<dbReference type="InterPro" id="IPR036543">
    <property type="entry name" value="Guanylate-bd_C_sf"/>
</dbReference>
<comment type="caution">
    <text evidence="4">The sequence shown here is derived from an EMBL/GenBank/DDBJ whole genome shotgun (WGS) entry which is preliminary data.</text>
</comment>
<dbReference type="InterPro" id="IPR027417">
    <property type="entry name" value="P-loop_NTPase"/>
</dbReference>
<keyword evidence="5" id="KW-1185">Reference proteome</keyword>
<evidence type="ECO:0000313" key="5">
    <source>
        <dbReference type="Proteomes" id="UP001159405"/>
    </source>
</evidence>
<evidence type="ECO:0008006" key="6">
    <source>
        <dbReference type="Google" id="ProtNLM"/>
    </source>
</evidence>
<dbReference type="SUPFAM" id="SSF48340">
    <property type="entry name" value="Interferon-induced guanylate-binding protein 1 (GBP1), C-terminal domain"/>
    <property type="match status" value="1"/>
</dbReference>
<evidence type="ECO:0000313" key="4">
    <source>
        <dbReference type="EMBL" id="CAH3045093.1"/>
    </source>
</evidence>
<dbReference type="InterPro" id="IPR015894">
    <property type="entry name" value="Guanylate-bd_N"/>
</dbReference>
<gene>
    <name evidence="4" type="ORF">PLOB_00006609</name>
</gene>
<reference evidence="4 5" key="1">
    <citation type="submission" date="2022-05" db="EMBL/GenBank/DDBJ databases">
        <authorList>
            <consortium name="Genoscope - CEA"/>
            <person name="William W."/>
        </authorList>
    </citation>
    <scope>NUCLEOTIDE SEQUENCE [LARGE SCALE GENOMIC DNA]</scope>
</reference>
<proteinExistence type="predicted"/>
<dbReference type="Pfam" id="PF02841">
    <property type="entry name" value="GBP_C"/>
    <property type="match status" value="1"/>
</dbReference>
<dbReference type="PANTHER" id="PTHR10751">
    <property type="entry name" value="GUANYLATE BINDING PROTEIN"/>
    <property type="match status" value="1"/>
</dbReference>
<dbReference type="InterPro" id="IPR003191">
    <property type="entry name" value="Guanylate-bd/ATL_C"/>
</dbReference>
<dbReference type="EMBL" id="CALNXK010000013">
    <property type="protein sequence ID" value="CAH3045093.1"/>
    <property type="molecule type" value="Genomic_DNA"/>
</dbReference>
<dbReference type="Pfam" id="PF02263">
    <property type="entry name" value="GBP"/>
    <property type="match status" value="1"/>
</dbReference>
<name>A0ABN8NAH6_9CNID</name>
<sequence length="293" mass="33069">MVAETMGIWLWIVPDKYKDSRGQEFTVVLLDSEGIDAASSVGYGDNQIFTLTVLLASMLIYNSQGVPMRRVFRDQDSASLSSSRHQSQQVAESILRYISGFEAFHLPPPTAEEDIMITGPSSTTIMRTLNENRSQVRPQFFTKLEEFKILLKSTLLPKHGCFDGQLVTGEGLAALTTLYVEAINTPGSVFYVPNVQSAWETFVETKCIDARNGALDIYNTRMREVLSSKLPCDNDEIRKVHSDSLEECQRQFMAETTGISTITTEKYLRLLKQSLIQTLTEWQTENTRLTKEL</sequence>
<feature type="domain" description="Guanylate-binding protein/Atlastin C-terminal" evidence="3">
    <location>
        <begin position="164"/>
        <end position="287"/>
    </location>
</feature>
<keyword evidence="1" id="KW-0378">Hydrolase</keyword>
<dbReference type="Proteomes" id="UP001159405">
    <property type="component" value="Unassembled WGS sequence"/>
</dbReference>
<evidence type="ECO:0000259" key="3">
    <source>
        <dbReference type="Pfam" id="PF02841"/>
    </source>
</evidence>
<organism evidence="4 5">
    <name type="scientific">Porites lobata</name>
    <dbReference type="NCBI Taxonomy" id="104759"/>
    <lineage>
        <taxon>Eukaryota</taxon>
        <taxon>Metazoa</taxon>
        <taxon>Cnidaria</taxon>
        <taxon>Anthozoa</taxon>
        <taxon>Hexacorallia</taxon>
        <taxon>Scleractinia</taxon>
        <taxon>Fungiina</taxon>
        <taxon>Poritidae</taxon>
        <taxon>Porites</taxon>
    </lineage>
</organism>
<evidence type="ECO:0000256" key="1">
    <source>
        <dbReference type="ARBA" id="ARBA00022801"/>
    </source>
</evidence>
<accession>A0ABN8NAH6</accession>
<dbReference type="Gene3D" id="1.20.1000.10">
    <property type="entry name" value="Guanylate-binding protein, C-terminal domain"/>
    <property type="match status" value="1"/>
</dbReference>
<evidence type="ECO:0000259" key="2">
    <source>
        <dbReference type="Pfam" id="PF02263"/>
    </source>
</evidence>
<dbReference type="Gene3D" id="3.40.50.300">
    <property type="entry name" value="P-loop containing nucleotide triphosphate hydrolases"/>
    <property type="match status" value="1"/>
</dbReference>
<feature type="domain" description="Guanylate-binding protein N-terminal" evidence="2">
    <location>
        <begin position="3"/>
        <end position="64"/>
    </location>
</feature>
<protein>
    <recommendedName>
        <fullName evidence="6">GB1/RHD3-type G domain-containing protein</fullName>
    </recommendedName>
</protein>